<feature type="compositionally biased region" description="Basic and acidic residues" evidence="1">
    <location>
        <begin position="70"/>
        <end position="83"/>
    </location>
</feature>
<feature type="compositionally biased region" description="Basic and acidic residues" evidence="1">
    <location>
        <begin position="1"/>
        <end position="16"/>
    </location>
</feature>
<feature type="region of interest" description="Disordered" evidence="1">
    <location>
        <begin position="1"/>
        <end position="28"/>
    </location>
</feature>
<name>X1GQE9_9ZZZZ</name>
<evidence type="ECO:0000256" key="1">
    <source>
        <dbReference type="SAM" id="MobiDB-lite"/>
    </source>
</evidence>
<sequence>MANNKAMEKATEKEQEVATPMAGQPQAPVATGEFEWRCLTCGKTAPPTRGAYMGLIKHKCSGQKEIWLVDKGRGARGRGEESSQRAVRGSSDRGGLSPSNRDFPRNN</sequence>
<evidence type="ECO:0000313" key="2">
    <source>
        <dbReference type="EMBL" id="GAH59422.1"/>
    </source>
</evidence>
<comment type="caution">
    <text evidence="2">The sequence shown here is derived from an EMBL/GenBank/DDBJ whole genome shotgun (WGS) entry which is preliminary data.</text>
</comment>
<feature type="region of interest" description="Disordered" evidence="1">
    <location>
        <begin position="70"/>
        <end position="107"/>
    </location>
</feature>
<reference evidence="2" key="1">
    <citation type="journal article" date="2014" name="Front. Microbiol.">
        <title>High frequency of phylogenetically diverse reductive dehalogenase-homologous genes in deep subseafloor sedimentary metagenomes.</title>
        <authorList>
            <person name="Kawai M."/>
            <person name="Futagami T."/>
            <person name="Toyoda A."/>
            <person name="Takaki Y."/>
            <person name="Nishi S."/>
            <person name="Hori S."/>
            <person name="Arai W."/>
            <person name="Tsubouchi T."/>
            <person name="Morono Y."/>
            <person name="Uchiyama I."/>
            <person name="Ito T."/>
            <person name="Fujiyama A."/>
            <person name="Inagaki F."/>
            <person name="Takami H."/>
        </authorList>
    </citation>
    <scope>NUCLEOTIDE SEQUENCE</scope>
    <source>
        <strain evidence="2">Expedition CK06-06</strain>
    </source>
</reference>
<organism evidence="2">
    <name type="scientific">marine sediment metagenome</name>
    <dbReference type="NCBI Taxonomy" id="412755"/>
    <lineage>
        <taxon>unclassified sequences</taxon>
        <taxon>metagenomes</taxon>
        <taxon>ecological metagenomes</taxon>
    </lineage>
</organism>
<accession>X1GQE9</accession>
<dbReference type="EMBL" id="BARU01018693">
    <property type="protein sequence ID" value="GAH59422.1"/>
    <property type="molecule type" value="Genomic_DNA"/>
</dbReference>
<dbReference type="AlphaFoldDB" id="X1GQE9"/>
<protein>
    <submittedName>
        <fullName evidence="2">Uncharacterized protein</fullName>
    </submittedName>
</protein>
<gene>
    <name evidence="2" type="ORF">S03H2_30871</name>
</gene>
<proteinExistence type="predicted"/>